<dbReference type="SUPFAM" id="SSF55073">
    <property type="entry name" value="Nucleotide cyclase"/>
    <property type="match status" value="1"/>
</dbReference>
<keyword evidence="5" id="KW-1185">Reference proteome</keyword>
<dbReference type="InterPro" id="IPR050469">
    <property type="entry name" value="Diguanylate_Cyclase"/>
</dbReference>
<gene>
    <name evidence="4" type="ORF">B4O97_03675</name>
</gene>
<evidence type="ECO:0000259" key="3">
    <source>
        <dbReference type="PROSITE" id="PS50887"/>
    </source>
</evidence>
<dbReference type="PANTHER" id="PTHR45138">
    <property type="entry name" value="REGULATORY COMPONENTS OF SENSORY TRANSDUCTION SYSTEM"/>
    <property type="match status" value="1"/>
</dbReference>
<dbReference type="EC" id="2.7.7.65" evidence="1"/>
<dbReference type="InterPro" id="IPR029787">
    <property type="entry name" value="Nucleotide_cyclase"/>
</dbReference>
<comment type="catalytic activity">
    <reaction evidence="2">
        <text>2 GTP = 3',3'-c-di-GMP + 2 diphosphate</text>
        <dbReference type="Rhea" id="RHEA:24898"/>
        <dbReference type="ChEBI" id="CHEBI:33019"/>
        <dbReference type="ChEBI" id="CHEBI:37565"/>
        <dbReference type="ChEBI" id="CHEBI:58805"/>
        <dbReference type="EC" id="2.7.7.65"/>
    </reaction>
</comment>
<dbReference type="AlphaFoldDB" id="A0A1Y1S1E7"/>
<evidence type="ECO:0000256" key="1">
    <source>
        <dbReference type="ARBA" id="ARBA00012528"/>
    </source>
</evidence>
<dbReference type="InterPro" id="IPR000160">
    <property type="entry name" value="GGDEF_dom"/>
</dbReference>
<dbReference type="InterPro" id="IPR043128">
    <property type="entry name" value="Rev_trsase/Diguanyl_cyclase"/>
</dbReference>
<dbReference type="STRING" id="1963862.B4O97_03675"/>
<dbReference type="Gene3D" id="3.30.70.270">
    <property type="match status" value="1"/>
</dbReference>
<dbReference type="PROSITE" id="PS50887">
    <property type="entry name" value="GGDEF"/>
    <property type="match status" value="1"/>
</dbReference>
<accession>A0A1Y1S1E7</accession>
<evidence type="ECO:0000313" key="4">
    <source>
        <dbReference type="EMBL" id="ORC37301.1"/>
    </source>
</evidence>
<dbReference type="GO" id="GO:0043709">
    <property type="term" value="P:cell adhesion involved in single-species biofilm formation"/>
    <property type="evidence" value="ECO:0007669"/>
    <property type="project" value="TreeGrafter"/>
</dbReference>
<dbReference type="GO" id="GO:0052621">
    <property type="term" value="F:diguanylate cyclase activity"/>
    <property type="evidence" value="ECO:0007669"/>
    <property type="project" value="UniProtKB-EC"/>
</dbReference>
<organism evidence="4 5">
    <name type="scientific">Marispirochaeta aestuarii</name>
    <dbReference type="NCBI Taxonomy" id="1963862"/>
    <lineage>
        <taxon>Bacteria</taxon>
        <taxon>Pseudomonadati</taxon>
        <taxon>Spirochaetota</taxon>
        <taxon>Spirochaetia</taxon>
        <taxon>Spirochaetales</taxon>
        <taxon>Spirochaetaceae</taxon>
        <taxon>Marispirochaeta</taxon>
    </lineage>
</organism>
<feature type="domain" description="GGDEF" evidence="3">
    <location>
        <begin position="1"/>
        <end position="86"/>
    </location>
</feature>
<comment type="caution">
    <text evidence="4">The sequence shown here is derived from an EMBL/GenBank/DDBJ whole genome shotgun (WGS) entry which is preliminary data.</text>
</comment>
<reference evidence="4 5" key="1">
    <citation type="submission" date="2017-03" db="EMBL/GenBank/DDBJ databases">
        <title>Draft Genome sequence of Marispirochaeta sp. strain JC444.</title>
        <authorList>
            <person name="Shivani Y."/>
            <person name="Subhash Y."/>
            <person name="Sasikala C."/>
            <person name="Ramana C."/>
        </authorList>
    </citation>
    <scope>NUCLEOTIDE SEQUENCE [LARGE SCALE GENOMIC DNA]</scope>
    <source>
        <strain evidence="4 5">JC444</strain>
    </source>
</reference>
<dbReference type="GO" id="GO:1902201">
    <property type="term" value="P:negative regulation of bacterial-type flagellum-dependent cell motility"/>
    <property type="evidence" value="ECO:0007669"/>
    <property type="project" value="TreeGrafter"/>
</dbReference>
<protein>
    <recommendedName>
        <fullName evidence="1">diguanylate cyclase</fullName>
        <ecNumber evidence="1">2.7.7.65</ecNumber>
    </recommendedName>
</protein>
<evidence type="ECO:0000256" key="2">
    <source>
        <dbReference type="ARBA" id="ARBA00034247"/>
    </source>
</evidence>
<dbReference type="GO" id="GO:0005886">
    <property type="term" value="C:plasma membrane"/>
    <property type="evidence" value="ECO:0007669"/>
    <property type="project" value="TreeGrafter"/>
</dbReference>
<sequence>MGWGGKFLIMLPGTDINGAERAADKVLKGITESPYEIEGKSLYLSITIGVSVLNNTETLQNCIKRADEAMYTGKLGGKNRVVARNR</sequence>
<proteinExistence type="predicted"/>
<dbReference type="EMBL" id="MWQY01000003">
    <property type="protein sequence ID" value="ORC37301.1"/>
    <property type="molecule type" value="Genomic_DNA"/>
</dbReference>
<dbReference type="Proteomes" id="UP000192343">
    <property type="component" value="Unassembled WGS sequence"/>
</dbReference>
<dbReference type="NCBIfam" id="TIGR00254">
    <property type="entry name" value="GGDEF"/>
    <property type="match status" value="1"/>
</dbReference>
<dbReference type="Pfam" id="PF00990">
    <property type="entry name" value="GGDEF"/>
    <property type="match status" value="1"/>
</dbReference>
<dbReference type="PANTHER" id="PTHR45138:SF9">
    <property type="entry name" value="DIGUANYLATE CYCLASE DGCM-RELATED"/>
    <property type="match status" value="1"/>
</dbReference>
<name>A0A1Y1S1E7_9SPIO</name>
<evidence type="ECO:0000313" key="5">
    <source>
        <dbReference type="Proteomes" id="UP000192343"/>
    </source>
</evidence>